<evidence type="ECO:0000313" key="2">
    <source>
        <dbReference type="EMBL" id="PWH86946.1"/>
    </source>
</evidence>
<protein>
    <recommendedName>
        <fullName evidence="4">Competence protein</fullName>
    </recommendedName>
</protein>
<sequence length="112" mass="12498">MGNKTTEEGLQEAKKLLESSWALIKVRGIKKVTAVLANATYGFLKIILMMMGLAFFGFALAIYLGGVLESYALGFLIVGAIPFLAILLMRIFNKHTLHYLLNIFTRIMTKKL</sequence>
<keyword evidence="1" id="KW-0812">Transmembrane</keyword>
<dbReference type="RefSeq" id="WP_109358024.1">
    <property type="nucleotide sequence ID" value="NZ_QFRJ01000001.1"/>
</dbReference>
<keyword evidence="1" id="KW-1133">Transmembrane helix</keyword>
<comment type="caution">
    <text evidence="2">The sequence shown here is derived from an EMBL/GenBank/DDBJ whole genome shotgun (WGS) entry which is preliminary data.</text>
</comment>
<dbReference type="AlphaFoldDB" id="A0A2U2XGM0"/>
<keyword evidence="1" id="KW-0472">Membrane</keyword>
<organism evidence="2 3">
    <name type="scientific">Brumimicrobium oceani</name>
    <dbReference type="NCBI Taxonomy" id="2100725"/>
    <lineage>
        <taxon>Bacteria</taxon>
        <taxon>Pseudomonadati</taxon>
        <taxon>Bacteroidota</taxon>
        <taxon>Flavobacteriia</taxon>
        <taxon>Flavobacteriales</taxon>
        <taxon>Crocinitomicaceae</taxon>
        <taxon>Brumimicrobium</taxon>
    </lineage>
</organism>
<accession>A0A2U2XGM0</accession>
<dbReference type="Proteomes" id="UP000245370">
    <property type="component" value="Unassembled WGS sequence"/>
</dbReference>
<reference evidence="2 3" key="2">
    <citation type="submission" date="2018-05" db="EMBL/GenBank/DDBJ databases">
        <authorList>
            <person name="Lanie J.A."/>
            <person name="Ng W.-L."/>
            <person name="Kazmierczak K.M."/>
            <person name="Andrzejewski T.M."/>
            <person name="Davidsen T.M."/>
            <person name="Wayne K.J."/>
            <person name="Tettelin H."/>
            <person name="Glass J.I."/>
            <person name="Rusch D."/>
            <person name="Podicherti R."/>
            <person name="Tsui H.-C.T."/>
            <person name="Winkler M.E."/>
        </authorList>
    </citation>
    <scope>NUCLEOTIDE SEQUENCE [LARGE SCALE GENOMIC DNA]</scope>
    <source>
        <strain evidence="2 3">C305</strain>
    </source>
</reference>
<evidence type="ECO:0000256" key="1">
    <source>
        <dbReference type="SAM" id="Phobius"/>
    </source>
</evidence>
<dbReference type="EMBL" id="QFRJ01000001">
    <property type="protein sequence ID" value="PWH86946.1"/>
    <property type="molecule type" value="Genomic_DNA"/>
</dbReference>
<keyword evidence="3" id="KW-1185">Reference proteome</keyword>
<proteinExistence type="predicted"/>
<gene>
    <name evidence="2" type="ORF">DIT68_01420</name>
</gene>
<evidence type="ECO:0008006" key="4">
    <source>
        <dbReference type="Google" id="ProtNLM"/>
    </source>
</evidence>
<reference evidence="2 3" key="1">
    <citation type="submission" date="2018-05" db="EMBL/GenBank/DDBJ databases">
        <title>Brumimicrobium oceani sp. nov., isolated from coastal sediment.</title>
        <authorList>
            <person name="Kou Y."/>
        </authorList>
    </citation>
    <scope>NUCLEOTIDE SEQUENCE [LARGE SCALE GENOMIC DNA]</scope>
    <source>
        <strain evidence="2 3">C305</strain>
    </source>
</reference>
<name>A0A2U2XGM0_9FLAO</name>
<feature type="transmembrane region" description="Helical" evidence="1">
    <location>
        <begin position="71"/>
        <end position="92"/>
    </location>
</feature>
<evidence type="ECO:0000313" key="3">
    <source>
        <dbReference type="Proteomes" id="UP000245370"/>
    </source>
</evidence>
<dbReference type="OrthoDB" id="1467757at2"/>